<feature type="transmembrane region" description="Helical" evidence="1">
    <location>
        <begin position="66"/>
        <end position="94"/>
    </location>
</feature>
<dbReference type="RefSeq" id="WP_338822741.1">
    <property type="nucleotide sequence ID" value="NZ_CP148067.1"/>
</dbReference>
<gene>
    <name evidence="2" type="ORF">WG617_00560</name>
</gene>
<evidence type="ECO:0000256" key="1">
    <source>
        <dbReference type="SAM" id="Phobius"/>
    </source>
</evidence>
<dbReference type="Proteomes" id="UP001477443">
    <property type="component" value="Chromosome"/>
</dbReference>
<dbReference type="EMBL" id="CP148067">
    <property type="protein sequence ID" value="WXL29133.1"/>
    <property type="molecule type" value="Genomic_DNA"/>
</dbReference>
<feature type="transmembrane region" description="Helical" evidence="1">
    <location>
        <begin position="106"/>
        <end position="130"/>
    </location>
</feature>
<keyword evidence="3" id="KW-1185">Reference proteome</keyword>
<sequence>MYKVLSWIAEKWEFTWYLYSFIFLTIFTIFMIYSFTRYMLNYKLIMVQKDYLNENIKLNPKVLRFILVRIFLCYLYMILFITFNIVLLTSLIILLKKYNFDIWLPLTMLGINVLILPLPLGLIIQCSLVVKKIKKNSEKIDDSRLLENIIKNDENRDIQISFKETNTFIFTKLNIAGRNIKT</sequence>
<evidence type="ECO:0000313" key="2">
    <source>
        <dbReference type="EMBL" id="WXL29133.1"/>
    </source>
</evidence>
<protein>
    <submittedName>
        <fullName evidence="2">Uncharacterized protein</fullName>
    </submittedName>
</protein>
<proteinExistence type="predicted"/>
<accession>A0ABZ2RSP1</accession>
<organism evidence="2 3">
    <name type="scientific">Mycoplasmopsis felifaucium</name>
    <dbReference type="NCBI Taxonomy" id="35768"/>
    <lineage>
        <taxon>Bacteria</taxon>
        <taxon>Bacillati</taxon>
        <taxon>Mycoplasmatota</taxon>
        <taxon>Mycoplasmoidales</taxon>
        <taxon>Metamycoplasmataceae</taxon>
        <taxon>Mycoplasmopsis</taxon>
    </lineage>
</organism>
<feature type="transmembrane region" description="Helical" evidence="1">
    <location>
        <begin position="16"/>
        <end position="36"/>
    </location>
</feature>
<keyword evidence="1" id="KW-0812">Transmembrane</keyword>
<name>A0ABZ2RSP1_9BACT</name>
<evidence type="ECO:0000313" key="3">
    <source>
        <dbReference type="Proteomes" id="UP001477443"/>
    </source>
</evidence>
<keyword evidence="1" id="KW-1133">Transmembrane helix</keyword>
<keyword evidence="1" id="KW-0472">Membrane</keyword>
<reference evidence="2" key="1">
    <citation type="submission" date="2024-03" db="EMBL/GenBank/DDBJ databases">
        <title>Complete genome sequence of Mycoplasma felifaucium Z921 isolated from the trachea of a cheetah.</title>
        <authorList>
            <person name="Spergser J."/>
        </authorList>
    </citation>
    <scope>NUCLEOTIDE SEQUENCE [LARGE SCALE GENOMIC DNA]</scope>
    <source>
        <strain evidence="2">Z921</strain>
    </source>
</reference>